<accession>A0A7E4UV17</accession>
<evidence type="ECO:0000259" key="3">
    <source>
        <dbReference type="PROSITE" id="PS01179"/>
    </source>
</evidence>
<dbReference type="SMART" id="SM00462">
    <property type="entry name" value="PTB"/>
    <property type="match status" value="1"/>
</dbReference>
<dbReference type="PROSITE" id="PS01179">
    <property type="entry name" value="PID"/>
    <property type="match status" value="1"/>
</dbReference>
<feature type="region of interest" description="Disordered" evidence="2">
    <location>
        <begin position="318"/>
        <end position="343"/>
    </location>
</feature>
<proteinExistence type="predicted"/>
<feature type="compositionally biased region" description="Polar residues" evidence="2">
    <location>
        <begin position="330"/>
        <end position="340"/>
    </location>
</feature>
<dbReference type="InterPro" id="IPR006020">
    <property type="entry name" value="PTB/PI_dom"/>
</dbReference>
<dbReference type="PANTHER" id="PTHR11232:SF77">
    <property type="entry name" value="GULP PTB DOMAIN CONTAINING ENGULFMENT ADAPTOR 1"/>
    <property type="match status" value="1"/>
</dbReference>
<protein>
    <submittedName>
        <fullName evidence="5">PID domain-containing protein</fullName>
    </submittedName>
</protein>
<feature type="coiled-coil region" evidence="1">
    <location>
        <begin position="198"/>
        <end position="225"/>
    </location>
</feature>
<dbReference type="AlphaFoldDB" id="A0A7E4UV17"/>
<evidence type="ECO:0000313" key="4">
    <source>
        <dbReference type="Proteomes" id="UP000492821"/>
    </source>
</evidence>
<keyword evidence="1" id="KW-0175">Coiled coil</keyword>
<dbReference type="Pfam" id="PF00640">
    <property type="entry name" value="PID"/>
    <property type="match status" value="1"/>
</dbReference>
<feature type="domain" description="PID" evidence="3">
    <location>
        <begin position="51"/>
        <end position="190"/>
    </location>
</feature>
<feature type="compositionally biased region" description="Basic and acidic residues" evidence="2">
    <location>
        <begin position="320"/>
        <end position="329"/>
    </location>
</feature>
<sequence>MSKTKEVYQTLKRSISATTNGLMKIGSSTPSTKDQATRWIHPPDSLIRGRVEYGVRMLGQTEVAESKGVHVVRDAIHAIRFQMQVSRSLESSADCKPKKVEIQINVESVTVVDYKSKMILHRHPLHKISFCADDKQDKRVFSYIASNDQNKHICYLFLSDKLAEQITLTIGEAFDLAFQRYIDKNSKPTAGLTPVEEASKLRERVAELESENRALQIEVEFLRKKCGIQPEPYRPSLPSTPVPKLPPPGFRGTDIMPTTNAPALVPPPPGGRRAPPSLPPRTADPISPLVGLDASIPEVGRRLENLNIEKMDNVFDDEFDPRAGEKKNSEPSNGTSSTAIGNGDHVKSLEAMIAQADSRINEISFTHATLDFGDIGDTEGLSVEDEYVMPIKSKQNPTA</sequence>
<reference evidence="4" key="1">
    <citation type="journal article" date="2013" name="Genetics">
        <title>The draft genome and transcriptome of Panagrellus redivivus are shaped by the harsh demands of a free-living lifestyle.</title>
        <authorList>
            <person name="Srinivasan J."/>
            <person name="Dillman A.R."/>
            <person name="Macchietto M.G."/>
            <person name="Heikkinen L."/>
            <person name="Lakso M."/>
            <person name="Fracchia K.M."/>
            <person name="Antoshechkin I."/>
            <person name="Mortazavi A."/>
            <person name="Wong G."/>
            <person name="Sternberg P.W."/>
        </authorList>
    </citation>
    <scope>NUCLEOTIDE SEQUENCE [LARGE SCALE GENOMIC DNA]</scope>
    <source>
        <strain evidence="4">MT8872</strain>
    </source>
</reference>
<evidence type="ECO:0000313" key="5">
    <source>
        <dbReference type="WBParaSite" id="Pan_g13189.t1"/>
    </source>
</evidence>
<organism evidence="4 5">
    <name type="scientific">Panagrellus redivivus</name>
    <name type="common">Microworm</name>
    <dbReference type="NCBI Taxonomy" id="6233"/>
    <lineage>
        <taxon>Eukaryota</taxon>
        <taxon>Metazoa</taxon>
        <taxon>Ecdysozoa</taxon>
        <taxon>Nematoda</taxon>
        <taxon>Chromadorea</taxon>
        <taxon>Rhabditida</taxon>
        <taxon>Tylenchina</taxon>
        <taxon>Panagrolaimomorpha</taxon>
        <taxon>Panagrolaimoidea</taxon>
        <taxon>Panagrolaimidae</taxon>
        <taxon>Panagrellus</taxon>
    </lineage>
</organism>
<name>A0A7E4UV17_PANRE</name>
<dbReference type="InterPro" id="IPR011993">
    <property type="entry name" value="PH-like_dom_sf"/>
</dbReference>
<dbReference type="InterPro" id="IPR051133">
    <property type="entry name" value="Adapter_Engulfment-Domain"/>
</dbReference>
<keyword evidence="4" id="KW-1185">Reference proteome</keyword>
<dbReference type="WBParaSite" id="Pan_g13189.t1">
    <property type="protein sequence ID" value="Pan_g13189.t1"/>
    <property type="gene ID" value="Pan_g13189"/>
</dbReference>
<dbReference type="Gene3D" id="2.30.29.30">
    <property type="entry name" value="Pleckstrin-homology domain (PH domain)/Phosphotyrosine-binding domain (PTB)"/>
    <property type="match status" value="1"/>
</dbReference>
<evidence type="ECO:0000256" key="1">
    <source>
        <dbReference type="SAM" id="Coils"/>
    </source>
</evidence>
<feature type="region of interest" description="Disordered" evidence="2">
    <location>
        <begin position="260"/>
        <end position="291"/>
    </location>
</feature>
<dbReference type="SUPFAM" id="SSF50729">
    <property type="entry name" value="PH domain-like"/>
    <property type="match status" value="1"/>
</dbReference>
<reference evidence="5" key="2">
    <citation type="submission" date="2020-10" db="UniProtKB">
        <authorList>
            <consortium name="WormBaseParasite"/>
        </authorList>
    </citation>
    <scope>IDENTIFICATION</scope>
</reference>
<evidence type="ECO:0000256" key="2">
    <source>
        <dbReference type="SAM" id="MobiDB-lite"/>
    </source>
</evidence>
<dbReference type="PANTHER" id="PTHR11232">
    <property type="entry name" value="PHOSPHOTYROSINE INTERACTION DOMAIN-CONTAINING FAMILY MEMBER"/>
    <property type="match status" value="1"/>
</dbReference>
<dbReference type="Proteomes" id="UP000492821">
    <property type="component" value="Unassembled WGS sequence"/>
</dbReference>